<dbReference type="GeneID" id="32895295"/>
<proteinExistence type="predicted"/>
<evidence type="ECO:0000313" key="4">
    <source>
        <dbReference type="Proteomes" id="UP000250088"/>
    </source>
</evidence>
<feature type="transmembrane region" description="Helical" evidence="2">
    <location>
        <begin position="127"/>
        <end position="149"/>
    </location>
</feature>
<dbReference type="OrthoDB" id="271602at2157"/>
<keyword evidence="4" id="KW-1185">Reference proteome</keyword>
<gene>
    <name evidence="3" type="ORF">B1756_14435</name>
</gene>
<feature type="transmembrane region" description="Helical" evidence="2">
    <location>
        <begin position="155"/>
        <end position="177"/>
    </location>
</feature>
<feature type="region of interest" description="Disordered" evidence="1">
    <location>
        <begin position="333"/>
        <end position="372"/>
    </location>
</feature>
<dbReference type="RefSeq" id="WP_086889166.1">
    <property type="nucleotide sequence ID" value="NZ_CP019893.1"/>
</dbReference>
<keyword evidence="2" id="KW-0812">Transmembrane</keyword>
<reference evidence="4" key="1">
    <citation type="submission" date="2017-02" db="EMBL/GenBank/DDBJ databases">
        <title>Natronthermophilus aegyptiacus gen. nov.,sp. nov., an aerobic, extremely halophilic alkalithermophilic archaeon isolated from the athalassohaline Wadi An Natrun, Egypt.</title>
        <authorList>
            <person name="Zhao B."/>
        </authorList>
    </citation>
    <scope>NUCLEOTIDE SEQUENCE [LARGE SCALE GENOMIC DNA]</scope>
    <source>
        <strain evidence="4">JW/NM-HA 15</strain>
    </source>
</reference>
<name>A0A2Z2HU81_9EURY</name>
<dbReference type="Proteomes" id="UP000250088">
    <property type="component" value="Chromosome"/>
</dbReference>
<evidence type="ECO:0000256" key="1">
    <source>
        <dbReference type="SAM" id="MobiDB-lite"/>
    </source>
</evidence>
<dbReference type="EMBL" id="CP019893">
    <property type="protein sequence ID" value="ARS90801.1"/>
    <property type="molecule type" value="Genomic_DNA"/>
</dbReference>
<keyword evidence="2" id="KW-0472">Membrane</keyword>
<accession>A0A2Z2HU81</accession>
<evidence type="ECO:0000256" key="2">
    <source>
        <dbReference type="SAM" id="Phobius"/>
    </source>
</evidence>
<dbReference type="AlphaFoldDB" id="A0A2Z2HU81"/>
<organism evidence="3 4">
    <name type="scientific">Natrarchaeobaculum aegyptiacum</name>
    <dbReference type="NCBI Taxonomy" id="745377"/>
    <lineage>
        <taxon>Archaea</taxon>
        <taxon>Methanobacteriati</taxon>
        <taxon>Methanobacteriota</taxon>
        <taxon>Stenosarchaea group</taxon>
        <taxon>Halobacteria</taxon>
        <taxon>Halobacteriales</taxon>
        <taxon>Natrialbaceae</taxon>
        <taxon>Natrarchaeobaculum</taxon>
    </lineage>
</organism>
<feature type="transmembrane region" description="Helical" evidence="2">
    <location>
        <begin position="6"/>
        <end position="25"/>
    </location>
</feature>
<sequence>MSLLASIALLVLVAVVVGVGSIVAFGSGHLVGRTARTWTDERAVRWLNGLAIAIPALVSIAVWILARAAVDLGNAETLLEMLVSSVLAAVVTGLSGAVVGTIFVFAMLRSRPALPGVENPAATTKAYARYLAIVFVFTFLLGSALLPALEAGPLAVTGLVVVLVFAIWVLSPVLGALKLGSRSPTAAERDRLESLLEEADVDVRSVRVLDRETPLSVSISGPPGLRTLFLTANAFEVFDDETLEAVLVTRDEQVSQFEWLARTAVVVAALVPIIWGVLGDVSLVVGLLTTVGIVLVGFAGTRRLRYRADARAADRVGRGSLVAAYERALESAGFDPEEAAGSSVFTPTPSMGARLERLRDSSGDESATVDDA</sequence>
<feature type="transmembrane region" description="Helical" evidence="2">
    <location>
        <begin position="46"/>
        <end position="66"/>
    </location>
</feature>
<evidence type="ECO:0008006" key="5">
    <source>
        <dbReference type="Google" id="ProtNLM"/>
    </source>
</evidence>
<feature type="transmembrane region" description="Helical" evidence="2">
    <location>
        <begin position="259"/>
        <end position="277"/>
    </location>
</feature>
<feature type="transmembrane region" description="Helical" evidence="2">
    <location>
        <begin position="283"/>
        <end position="301"/>
    </location>
</feature>
<protein>
    <recommendedName>
        <fullName evidence="5">Peptidase</fullName>
    </recommendedName>
</protein>
<evidence type="ECO:0000313" key="3">
    <source>
        <dbReference type="EMBL" id="ARS90801.1"/>
    </source>
</evidence>
<feature type="transmembrane region" description="Helical" evidence="2">
    <location>
        <begin position="86"/>
        <end position="106"/>
    </location>
</feature>
<keyword evidence="2" id="KW-1133">Transmembrane helix</keyword>
<dbReference type="KEGG" id="naj:B1756_14435"/>